<evidence type="ECO:0000313" key="2">
    <source>
        <dbReference type="EMBL" id="KYN33767.1"/>
    </source>
</evidence>
<feature type="non-terminal residue" evidence="2">
    <location>
        <position position="1"/>
    </location>
</feature>
<dbReference type="Proteomes" id="UP000078541">
    <property type="component" value="Unassembled WGS sequence"/>
</dbReference>
<feature type="compositionally biased region" description="Polar residues" evidence="1">
    <location>
        <begin position="121"/>
        <end position="132"/>
    </location>
</feature>
<name>A0A195F0T2_9HYME</name>
<reference evidence="2 3" key="1">
    <citation type="submission" date="2016-03" db="EMBL/GenBank/DDBJ databases">
        <title>Trachymyrmex septentrionalis WGS genome.</title>
        <authorList>
            <person name="Nygaard S."/>
            <person name="Hu H."/>
            <person name="Boomsma J."/>
            <person name="Zhang G."/>
        </authorList>
    </citation>
    <scope>NUCLEOTIDE SEQUENCE [LARGE SCALE GENOMIC DNA]</scope>
    <source>
        <strain evidence="2">Tsep2-gDNA-1</strain>
        <tissue evidence="2">Whole body</tissue>
    </source>
</reference>
<feature type="compositionally biased region" description="Basic and acidic residues" evidence="1">
    <location>
        <begin position="95"/>
        <end position="120"/>
    </location>
</feature>
<keyword evidence="3" id="KW-1185">Reference proteome</keyword>
<feature type="region of interest" description="Disordered" evidence="1">
    <location>
        <begin position="1"/>
        <end position="132"/>
    </location>
</feature>
<feature type="compositionally biased region" description="Basic residues" evidence="1">
    <location>
        <begin position="24"/>
        <end position="33"/>
    </location>
</feature>
<dbReference type="EMBL" id="KQ981897">
    <property type="protein sequence ID" value="KYN33767.1"/>
    <property type="molecule type" value="Genomic_DNA"/>
</dbReference>
<protein>
    <submittedName>
        <fullName evidence="2">Uncharacterized protein</fullName>
    </submittedName>
</protein>
<evidence type="ECO:0000313" key="3">
    <source>
        <dbReference type="Proteomes" id="UP000078541"/>
    </source>
</evidence>
<organism evidence="2 3">
    <name type="scientific">Trachymyrmex septentrionalis</name>
    <dbReference type="NCBI Taxonomy" id="34720"/>
    <lineage>
        <taxon>Eukaryota</taxon>
        <taxon>Metazoa</taxon>
        <taxon>Ecdysozoa</taxon>
        <taxon>Arthropoda</taxon>
        <taxon>Hexapoda</taxon>
        <taxon>Insecta</taxon>
        <taxon>Pterygota</taxon>
        <taxon>Neoptera</taxon>
        <taxon>Endopterygota</taxon>
        <taxon>Hymenoptera</taxon>
        <taxon>Apocrita</taxon>
        <taxon>Aculeata</taxon>
        <taxon>Formicoidea</taxon>
        <taxon>Formicidae</taxon>
        <taxon>Myrmicinae</taxon>
        <taxon>Trachymyrmex</taxon>
    </lineage>
</organism>
<evidence type="ECO:0000256" key="1">
    <source>
        <dbReference type="SAM" id="MobiDB-lite"/>
    </source>
</evidence>
<accession>A0A195F0T2</accession>
<sequence>VQLARGGSRIAESATRVSRDGKMSLRRRWRRKQRNQEVRGGKGDGGGNGEEQEKGEDEACNTMPLLAVDLSARSIRWRKRRSAPRSPDPPLNGGETRRWRRDEEEDVKGTEKNGRVDDGGRSTSAISHQTVK</sequence>
<proteinExistence type="predicted"/>
<gene>
    <name evidence="2" type="ORF">ALC56_12025</name>
</gene>
<dbReference type="AlphaFoldDB" id="A0A195F0T2"/>